<dbReference type="Pfam" id="PF00196">
    <property type="entry name" value="GerE"/>
    <property type="match status" value="1"/>
</dbReference>
<evidence type="ECO:0000259" key="4">
    <source>
        <dbReference type="PROSITE" id="PS50043"/>
    </source>
</evidence>
<dbReference type="SUPFAM" id="SSF55785">
    <property type="entry name" value="PYP-like sensor domain (PAS domain)"/>
    <property type="match status" value="1"/>
</dbReference>
<dbReference type="GO" id="GO:0006355">
    <property type="term" value="P:regulation of DNA-templated transcription"/>
    <property type="evidence" value="ECO:0007669"/>
    <property type="project" value="InterPro"/>
</dbReference>
<dbReference type="EMBL" id="QLLL01000001">
    <property type="protein sequence ID" value="RAJ10889.1"/>
    <property type="molecule type" value="Genomic_DNA"/>
</dbReference>
<dbReference type="SMART" id="SM00421">
    <property type="entry name" value="HTH_LUXR"/>
    <property type="match status" value="1"/>
</dbReference>
<dbReference type="SUPFAM" id="SSF46894">
    <property type="entry name" value="C-terminal effector domain of the bipartite response regulators"/>
    <property type="match status" value="1"/>
</dbReference>
<keyword evidence="3" id="KW-0804">Transcription</keyword>
<dbReference type="PROSITE" id="PS50043">
    <property type="entry name" value="HTH_LUXR_2"/>
    <property type="match status" value="1"/>
</dbReference>
<proteinExistence type="predicted"/>
<dbReference type="Gene3D" id="1.10.10.10">
    <property type="entry name" value="Winged helix-like DNA-binding domain superfamily/Winged helix DNA-binding domain"/>
    <property type="match status" value="1"/>
</dbReference>
<feature type="domain" description="HTH luxR-type" evidence="4">
    <location>
        <begin position="180"/>
        <end position="245"/>
    </location>
</feature>
<dbReference type="Proteomes" id="UP000249547">
    <property type="component" value="Unassembled WGS sequence"/>
</dbReference>
<dbReference type="PANTHER" id="PTHR44688:SF16">
    <property type="entry name" value="DNA-BINDING TRANSCRIPTIONAL ACTIVATOR DEVR_DOSR"/>
    <property type="match status" value="1"/>
</dbReference>
<evidence type="ECO:0000256" key="1">
    <source>
        <dbReference type="ARBA" id="ARBA00023015"/>
    </source>
</evidence>
<dbReference type="PANTHER" id="PTHR44688">
    <property type="entry name" value="DNA-BINDING TRANSCRIPTIONAL ACTIVATOR DEVR_DOSR"/>
    <property type="match status" value="1"/>
</dbReference>
<evidence type="ECO:0000313" key="5">
    <source>
        <dbReference type="EMBL" id="RAJ10889.1"/>
    </source>
</evidence>
<sequence>MVQHHETHSLQELLKERSSDYFNRVQTTDNQFNGLYILDYTKGKYLFANKGMESLSGYPPGEFLNGGLNFTCSLWNDDDFKVFHEKVHTENLRFLKETPVSEHGNFLFTCNYRIKNKRGEYRNVLQQSVYLQSSITGEPLATMGSVTDITALRLDGRITHTIEPLTAEGAGTPVVKNVHYAQSDNMLSHREMEIVKLICEGFSSSEIAKKLYISIYTVHNHRQNIMQKTNSRNVADIIKYAIKNGWL</sequence>
<dbReference type="InterPro" id="IPR035965">
    <property type="entry name" value="PAS-like_dom_sf"/>
</dbReference>
<gene>
    <name evidence="5" type="ORF">LX64_00496</name>
</gene>
<reference evidence="5 6" key="1">
    <citation type="submission" date="2018-06" db="EMBL/GenBank/DDBJ databases">
        <title>Genomic Encyclopedia of Archaeal and Bacterial Type Strains, Phase II (KMG-II): from individual species to whole genera.</title>
        <authorList>
            <person name="Goeker M."/>
        </authorList>
    </citation>
    <scope>NUCLEOTIDE SEQUENCE [LARGE SCALE GENOMIC DNA]</scope>
    <source>
        <strain evidence="5 6">DSM 23857</strain>
    </source>
</reference>
<comment type="caution">
    <text evidence="5">The sequence shown here is derived from an EMBL/GenBank/DDBJ whole genome shotgun (WGS) entry which is preliminary data.</text>
</comment>
<dbReference type="AlphaFoldDB" id="A0A327R208"/>
<dbReference type="CDD" id="cd06170">
    <property type="entry name" value="LuxR_C_like"/>
    <property type="match status" value="1"/>
</dbReference>
<evidence type="ECO:0000256" key="3">
    <source>
        <dbReference type="ARBA" id="ARBA00023163"/>
    </source>
</evidence>
<evidence type="ECO:0000313" key="6">
    <source>
        <dbReference type="Proteomes" id="UP000249547"/>
    </source>
</evidence>
<keyword evidence="1" id="KW-0805">Transcription regulation</keyword>
<dbReference type="GO" id="GO:0003677">
    <property type="term" value="F:DNA binding"/>
    <property type="evidence" value="ECO:0007669"/>
    <property type="project" value="UniProtKB-KW"/>
</dbReference>
<keyword evidence="6" id="KW-1185">Reference proteome</keyword>
<dbReference type="InterPro" id="IPR000792">
    <property type="entry name" value="Tscrpt_reg_LuxR_C"/>
</dbReference>
<dbReference type="InterPro" id="IPR036388">
    <property type="entry name" value="WH-like_DNA-bd_sf"/>
</dbReference>
<dbReference type="PROSITE" id="PS00622">
    <property type="entry name" value="HTH_LUXR_1"/>
    <property type="match status" value="1"/>
</dbReference>
<dbReference type="Gene3D" id="3.30.450.20">
    <property type="entry name" value="PAS domain"/>
    <property type="match status" value="1"/>
</dbReference>
<dbReference type="PRINTS" id="PR00038">
    <property type="entry name" value="HTHLUXR"/>
</dbReference>
<dbReference type="InterPro" id="IPR016032">
    <property type="entry name" value="Sig_transdc_resp-reg_C-effctor"/>
</dbReference>
<keyword evidence="2" id="KW-0238">DNA-binding</keyword>
<name>A0A327R208_9BACT</name>
<evidence type="ECO:0000256" key="2">
    <source>
        <dbReference type="ARBA" id="ARBA00023125"/>
    </source>
</evidence>
<accession>A0A327R208</accession>
<protein>
    <submittedName>
        <fullName evidence="5">Regulatory LuxR family protein</fullName>
    </submittedName>
</protein>
<organism evidence="5 6">
    <name type="scientific">Chitinophaga skermanii</name>
    <dbReference type="NCBI Taxonomy" id="331697"/>
    <lineage>
        <taxon>Bacteria</taxon>
        <taxon>Pseudomonadati</taxon>
        <taxon>Bacteroidota</taxon>
        <taxon>Chitinophagia</taxon>
        <taxon>Chitinophagales</taxon>
        <taxon>Chitinophagaceae</taxon>
        <taxon>Chitinophaga</taxon>
    </lineage>
</organism>